<evidence type="ECO:0000313" key="18">
    <source>
        <dbReference type="EMBL" id="ORY84410.1"/>
    </source>
</evidence>
<dbReference type="Pfam" id="PF26363">
    <property type="entry name" value="Phospholipase-like"/>
    <property type="match status" value="1"/>
</dbReference>
<comment type="subcellular location">
    <subcellularLocation>
        <location evidence="3">Endosome</location>
        <location evidence="3">Multivesicular body membrane</location>
        <topology evidence="3">Single-pass type II membrane protein</topology>
    </subcellularLocation>
    <subcellularLocation>
        <location evidence="2">Prevacuolar compartment membrane</location>
        <topology evidence="2">Single-pass type II membrane protein</topology>
    </subcellularLocation>
</comment>
<sequence length="275" mass="30770">MTNDCYTAVPETDDWIDLDDGFNSTYHFGWDDDGLRGHVFTNEDNSTIILAYKGTSLVGGTQFKDKRNDNLLFSCCCGRVSYLWRPVCDCYEDTYTCNAACLENELRSRKHYYRAALDVYHDVKRDFPKGDIWIVGHSLGGAVASLVAQTYGLPAVTFQAPGEKLSARRLGLPIMPDAGFAKHIWAFGHTADPLFMGTCGGITSACWTAGFAMETHCHSGYECVYDTVEDLGWRQGVSTHRIRNVIEDVIMRYNSTPTPVRTDECVDCFNWNVSG</sequence>
<evidence type="ECO:0000256" key="14">
    <source>
        <dbReference type="ARBA" id="ARBA00023098"/>
    </source>
</evidence>
<dbReference type="GO" id="GO:0046461">
    <property type="term" value="P:neutral lipid catabolic process"/>
    <property type="evidence" value="ECO:0007669"/>
    <property type="project" value="TreeGrafter"/>
</dbReference>
<dbReference type="EMBL" id="MCFI01000006">
    <property type="protein sequence ID" value="ORY84410.1"/>
    <property type="molecule type" value="Genomic_DNA"/>
</dbReference>
<dbReference type="OrthoDB" id="58570at2759"/>
<dbReference type="InterPro" id="IPR029058">
    <property type="entry name" value="AB_hydrolase_fold"/>
</dbReference>
<dbReference type="EC" id="3.1.1.3" evidence="6"/>
<keyword evidence="15" id="KW-0472">Membrane</keyword>
<keyword evidence="10" id="KW-0442">Lipid degradation</keyword>
<dbReference type="STRING" id="56484.A0A1Y2FKD2"/>
<dbReference type="GO" id="GO:0004806">
    <property type="term" value="F:triacylglycerol lipase activity"/>
    <property type="evidence" value="ECO:0007669"/>
    <property type="project" value="UniProtKB-EC"/>
</dbReference>
<reference evidence="18 19" key="1">
    <citation type="submission" date="2016-07" db="EMBL/GenBank/DDBJ databases">
        <title>Pervasive Adenine N6-methylation of Active Genes in Fungi.</title>
        <authorList>
            <consortium name="DOE Joint Genome Institute"/>
            <person name="Mondo S.J."/>
            <person name="Dannebaum R.O."/>
            <person name="Kuo R.C."/>
            <person name="Labutti K."/>
            <person name="Haridas S."/>
            <person name="Kuo A."/>
            <person name="Salamov A."/>
            <person name="Ahrendt S.R."/>
            <person name="Lipzen A."/>
            <person name="Sullivan W."/>
            <person name="Andreopoulos W.B."/>
            <person name="Clum A."/>
            <person name="Lindquist E."/>
            <person name="Daum C."/>
            <person name="Ramamoorthy G.K."/>
            <person name="Gryganskyi A."/>
            <person name="Culley D."/>
            <person name="Magnuson J.K."/>
            <person name="James T.Y."/>
            <person name="O'Malley M.A."/>
            <person name="Stajich J.E."/>
            <person name="Spatafora J.W."/>
            <person name="Visel A."/>
            <person name="Grigoriev I.V."/>
        </authorList>
    </citation>
    <scope>NUCLEOTIDE SEQUENCE [LARGE SCALE GENOMIC DNA]</scope>
    <source>
        <strain evidence="18 19">12-1054</strain>
    </source>
</reference>
<keyword evidence="13" id="KW-0072">Autophagy</keyword>
<evidence type="ECO:0000256" key="15">
    <source>
        <dbReference type="ARBA" id="ARBA00023136"/>
    </source>
</evidence>
<dbReference type="GO" id="GO:0034727">
    <property type="term" value="P:piecemeal microautophagy of the nucleus"/>
    <property type="evidence" value="ECO:0007669"/>
    <property type="project" value="TreeGrafter"/>
</dbReference>
<gene>
    <name evidence="18" type="ORF">BCR37DRAFT_402304</name>
</gene>
<dbReference type="SUPFAM" id="SSF53474">
    <property type="entry name" value="alpha/beta-Hydrolases"/>
    <property type="match status" value="1"/>
</dbReference>
<evidence type="ECO:0000256" key="17">
    <source>
        <dbReference type="ARBA" id="ARBA00029828"/>
    </source>
</evidence>
<dbReference type="RefSeq" id="XP_040726428.1">
    <property type="nucleotide sequence ID" value="XM_040871901.1"/>
</dbReference>
<evidence type="ECO:0000256" key="6">
    <source>
        <dbReference type="ARBA" id="ARBA00013279"/>
    </source>
</evidence>
<evidence type="ECO:0000256" key="8">
    <source>
        <dbReference type="ARBA" id="ARBA00022753"/>
    </source>
</evidence>
<evidence type="ECO:0000256" key="5">
    <source>
        <dbReference type="ARBA" id="ARBA00011137"/>
    </source>
</evidence>
<evidence type="ECO:0000256" key="11">
    <source>
        <dbReference type="ARBA" id="ARBA00022968"/>
    </source>
</evidence>
<dbReference type="GeneID" id="63788500"/>
<evidence type="ECO:0000256" key="7">
    <source>
        <dbReference type="ARBA" id="ARBA00022692"/>
    </source>
</evidence>
<organism evidence="18 19">
    <name type="scientific">Protomyces lactucae-debilis</name>
    <dbReference type="NCBI Taxonomy" id="2754530"/>
    <lineage>
        <taxon>Eukaryota</taxon>
        <taxon>Fungi</taxon>
        <taxon>Dikarya</taxon>
        <taxon>Ascomycota</taxon>
        <taxon>Taphrinomycotina</taxon>
        <taxon>Taphrinomycetes</taxon>
        <taxon>Taphrinales</taxon>
        <taxon>Protomycetaceae</taxon>
        <taxon>Protomyces</taxon>
    </lineage>
</organism>
<comment type="catalytic activity">
    <reaction evidence="1">
        <text>a triacylglycerol + H2O = a diacylglycerol + a fatty acid + H(+)</text>
        <dbReference type="Rhea" id="RHEA:12044"/>
        <dbReference type="ChEBI" id="CHEBI:15377"/>
        <dbReference type="ChEBI" id="CHEBI:15378"/>
        <dbReference type="ChEBI" id="CHEBI:17855"/>
        <dbReference type="ChEBI" id="CHEBI:18035"/>
        <dbReference type="ChEBI" id="CHEBI:28868"/>
        <dbReference type="EC" id="3.1.1.3"/>
    </reaction>
</comment>
<evidence type="ECO:0000256" key="4">
    <source>
        <dbReference type="ARBA" id="ARBA00010701"/>
    </source>
</evidence>
<evidence type="ECO:0000256" key="13">
    <source>
        <dbReference type="ARBA" id="ARBA00023006"/>
    </source>
</evidence>
<dbReference type="GO" id="GO:0004620">
    <property type="term" value="F:phospholipase activity"/>
    <property type="evidence" value="ECO:0007669"/>
    <property type="project" value="TreeGrafter"/>
</dbReference>
<dbReference type="GO" id="GO:0034496">
    <property type="term" value="P:multivesicular body membrane disassembly"/>
    <property type="evidence" value="ECO:0007669"/>
    <property type="project" value="TreeGrafter"/>
</dbReference>
<proteinExistence type="inferred from homology"/>
<dbReference type="PANTHER" id="PTHR47175:SF2">
    <property type="entry name" value="LIPASE ATG15-RELATED"/>
    <property type="match status" value="1"/>
</dbReference>
<comment type="caution">
    <text evidence="18">The sequence shown here is derived from an EMBL/GenBank/DDBJ whole genome shotgun (WGS) entry which is preliminary data.</text>
</comment>
<dbReference type="Gene3D" id="3.40.50.1820">
    <property type="entry name" value="alpha/beta hydrolase"/>
    <property type="match status" value="1"/>
</dbReference>
<evidence type="ECO:0000313" key="19">
    <source>
        <dbReference type="Proteomes" id="UP000193685"/>
    </source>
</evidence>
<keyword evidence="9" id="KW-0378">Hydrolase</keyword>
<name>A0A1Y2FKD2_PROLT</name>
<evidence type="ECO:0000256" key="2">
    <source>
        <dbReference type="ARBA" id="ARBA00004270"/>
    </source>
</evidence>
<keyword evidence="16" id="KW-0325">Glycoprotein</keyword>
<keyword evidence="11" id="KW-0735">Signal-anchor</keyword>
<evidence type="ECO:0000256" key="1">
    <source>
        <dbReference type="ARBA" id="ARBA00001024"/>
    </source>
</evidence>
<evidence type="ECO:0000256" key="10">
    <source>
        <dbReference type="ARBA" id="ARBA00022963"/>
    </source>
</evidence>
<protein>
    <recommendedName>
        <fullName evidence="6">triacylglycerol lipase</fullName>
        <ecNumber evidence="6">3.1.1.3</ecNumber>
    </recommendedName>
    <alternativeName>
        <fullName evidence="17">Autophagy-related protein 15</fullName>
    </alternativeName>
</protein>
<comment type="similarity">
    <text evidence="4">Belongs to the AB hydrolase superfamily. Lipase family.</text>
</comment>
<evidence type="ECO:0000256" key="3">
    <source>
        <dbReference type="ARBA" id="ARBA00004343"/>
    </source>
</evidence>
<accession>A0A1Y2FKD2</accession>
<dbReference type="OMA" id="YKCDQGC"/>
<keyword evidence="7" id="KW-0812">Transmembrane</keyword>
<dbReference type="GO" id="GO:0005775">
    <property type="term" value="C:vacuolar lumen"/>
    <property type="evidence" value="ECO:0007669"/>
    <property type="project" value="TreeGrafter"/>
</dbReference>
<keyword evidence="8" id="KW-0967">Endosome</keyword>
<dbReference type="GO" id="GO:0006660">
    <property type="term" value="P:phosphatidylserine catabolic process"/>
    <property type="evidence" value="ECO:0007669"/>
    <property type="project" value="TreeGrafter"/>
</dbReference>
<keyword evidence="12" id="KW-1133">Transmembrane helix</keyword>
<comment type="subunit">
    <text evidence="5">Binds to both phosphatidylinositol (PI) and phosphatidylinositol 3,5-bisphosphate (PIP2).</text>
</comment>
<dbReference type="GO" id="GO:0032585">
    <property type="term" value="C:multivesicular body membrane"/>
    <property type="evidence" value="ECO:0007669"/>
    <property type="project" value="UniProtKB-SubCell"/>
</dbReference>
<dbReference type="Proteomes" id="UP000193685">
    <property type="component" value="Unassembled WGS sequence"/>
</dbReference>
<evidence type="ECO:0000256" key="16">
    <source>
        <dbReference type="ARBA" id="ARBA00023180"/>
    </source>
</evidence>
<evidence type="ECO:0000256" key="12">
    <source>
        <dbReference type="ARBA" id="ARBA00022989"/>
    </source>
</evidence>
<dbReference type="InterPro" id="IPR050805">
    <property type="entry name" value="ATG15_Lipase"/>
</dbReference>
<dbReference type="AlphaFoldDB" id="A0A1Y2FKD2"/>
<dbReference type="PANTHER" id="PTHR47175">
    <property type="entry name" value="LIPASE ATG15-RELATED"/>
    <property type="match status" value="1"/>
</dbReference>
<keyword evidence="14" id="KW-0443">Lipid metabolism</keyword>
<evidence type="ECO:0000256" key="9">
    <source>
        <dbReference type="ARBA" id="ARBA00022801"/>
    </source>
</evidence>
<keyword evidence="19" id="KW-1185">Reference proteome</keyword>